<reference evidence="1 2" key="1">
    <citation type="journal article" date="2021" name="Nat. Commun.">
        <title>Reductive evolution and unique predatory mode in the CPR bacterium Vampirococcus lugosii.</title>
        <authorList>
            <person name="Moreira D."/>
            <person name="Zivanovic Y."/>
            <person name="Lopez-Archilla A.I."/>
            <person name="Iniesto M."/>
            <person name="Lopez-Garcia P."/>
        </authorList>
    </citation>
    <scope>NUCLEOTIDE SEQUENCE [LARGE SCALE GENOMIC DNA]</scope>
    <source>
        <strain evidence="1">Chiprana</strain>
    </source>
</reference>
<dbReference type="Proteomes" id="UP000680365">
    <property type="component" value="Unassembled WGS sequence"/>
</dbReference>
<protein>
    <submittedName>
        <fullName evidence="1">Uncharacterized protein</fullName>
    </submittedName>
</protein>
<gene>
    <name evidence="1" type="ORF">VAMP_33n164</name>
</gene>
<proteinExistence type="predicted"/>
<sequence length="161" mass="18559">MGLENKDVQLDDRDSIKEGLDMEEYQLSENTKFMQELYKSAVDKLGKMEDKFGELVENDEYNDYDGDVDVINPRTEFEQLASEFMQELQEIQEIRSEMGIAGRINSEISNVLYRLNPMNALGEKIDHAISGGEKGSDNYMAFNKVVQQMLDAQERELQNLE</sequence>
<evidence type="ECO:0000313" key="2">
    <source>
        <dbReference type="Proteomes" id="UP000680365"/>
    </source>
</evidence>
<dbReference type="RefSeq" id="WP_213348783.1">
    <property type="nucleotide sequence ID" value="NZ_JAEDAM010000019.1"/>
</dbReference>
<accession>A0ABS5QLK1</accession>
<organism evidence="1 2">
    <name type="scientific">Candidatus Vampirococcus lugosii</name>
    <dbReference type="NCBI Taxonomy" id="2789015"/>
    <lineage>
        <taxon>Bacteria</taxon>
        <taxon>Candidatus Absconditibacteriota</taxon>
        <taxon>Vampirococcus</taxon>
    </lineage>
</organism>
<keyword evidence="2" id="KW-1185">Reference proteome</keyword>
<comment type="caution">
    <text evidence="1">The sequence shown here is derived from an EMBL/GenBank/DDBJ whole genome shotgun (WGS) entry which is preliminary data.</text>
</comment>
<name>A0ABS5QLK1_9BACT</name>
<evidence type="ECO:0000313" key="1">
    <source>
        <dbReference type="EMBL" id="MBS8121854.1"/>
    </source>
</evidence>
<dbReference type="EMBL" id="JAEDAM010000019">
    <property type="protein sequence ID" value="MBS8121854.1"/>
    <property type="molecule type" value="Genomic_DNA"/>
</dbReference>